<protein>
    <recommendedName>
        <fullName evidence="4">MADS-box domain-containing protein</fullName>
    </recommendedName>
</protein>
<organism evidence="2 3">
    <name type="scientific">Lithospermum erythrorhizon</name>
    <name type="common">Purple gromwell</name>
    <name type="synonym">Lithospermum officinale var. erythrorhizon</name>
    <dbReference type="NCBI Taxonomy" id="34254"/>
    <lineage>
        <taxon>Eukaryota</taxon>
        <taxon>Viridiplantae</taxon>
        <taxon>Streptophyta</taxon>
        <taxon>Embryophyta</taxon>
        <taxon>Tracheophyta</taxon>
        <taxon>Spermatophyta</taxon>
        <taxon>Magnoliopsida</taxon>
        <taxon>eudicotyledons</taxon>
        <taxon>Gunneridae</taxon>
        <taxon>Pentapetalae</taxon>
        <taxon>asterids</taxon>
        <taxon>lamiids</taxon>
        <taxon>Boraginales</taxon>
        <taxon>Boraginaceae</taxon>
        <taxon>Boraginoideae</taxon>
        <taxon>Lithospermeae</taxon>
        <taxon>Lithospermum</taxon>
    </lineage>
</organism>
<evidence type="ECO:0000313" key="2">
    <source>
        <dbReference type="EMBL" id="GAA0155672.1"/>
    </source>
</evidence>
<accession>A0AAV3PXM2</accession>
<feature type="region of interest" description="Disordered" evidence="1">
    <location>
        <begin position="80"/>
        <end position="102"/>
    </location>
</feature>
<comment type="caution">
    <text evidence="2">The sequence shown here is derived from an EMBL/GenBank/DDBJ whole genome shotgun (WGS) entry which is preliminary data.</text>
</comment>
<gene>
    <name evidence="2" type="ORF">LIER_13353</name>
</gene>
<proteinExistence type="predicted"/>
<evidence type="ECO:0000256" key="1">
    <source>
        <dbReference type="SAM" id="MobiDB-lite"/>
    </source>
</evidence>
<name>A0AAV3PXM2_LITER</name>
<reference evidence="2 3" key="1">
    <citation type="submission" date="2024-01" db="EMBL/GenBank/DDBJ databases">
        <title>The complete chloroplast genome sequence of Lithospermum erythrorhizon: insights into the phylogenetic relationship among Boraginaceae species and the maternal lineages of purple gromwells.</title>
        <authorList>
            <person name="Okada T."/>
            <person name="Watanabe K."/>
        </authorList>
    </citation>
    <scope>NUCLEOTIDE SEQUENCE [LARGE SCALE GENOMIC DNA]</scope>
</reference>
<sequence length="262" mass="29841">MDIKDKEKIEPKKLIKCNKYGRTNRRATFMEKAKKLFDIGDQIAFINFTCDGELHHYIPDMSGLLARYHEFESQSNLAVPKHQNEQEEDQAPKQSNESTSSRQLLAGDIGDVGSEKEFQIKRELNNAPSSLQANEAQMLKHLLAISEIKQKELMLENERLTKQVEDLKSSFYTKEHTQPQHFPVAEDITEKQGTSSNNRVDNEVNLDLKLGLVKSRRSLKKSVPAILDEEFPSMLSTLTADALRLCNKQSIFASYIVNGVDE</sequence>
<dbReference type="EMBL" id="BAABME010002684">
    <property type="protein sequence ID" value="GAA0155672.1"/>
    <property type="molecule type" value="Genomic_DNA"/>
</dbReference>
<dbReference type="Proteomes" id="UP001454036">
    <property type="component" value="Unassembled WGS sequence"/>
</dbReference>
<keyword evidence="3" id="KW-1185">Reference proteome</keyword>
<feature type="compositionally biased region" description="Polar residues" evidence="1">
    <location>
        <begin position="92"/>
        <end position="102"/>
    </location>
</feature>
<evidence type="ECO:0000313" key="3">
    <source>
        <dbReference type="Proteomes" id="UP001454036"/>
    </source>
</evidence>
<dbReference type="AlphaFoldDB" id="A0AAV3PXM2"/>
<evidence type="ECO:0008006" key="4">
    <source>
        <dbReference type="Google" id="ProtNLM"/>
    </source>
</evidence>